<organism evidence="2 3">
    <name type="scientific">Ensete ventricosum</name>
    <name type="common">Abyssinian banana</name>
    <name type="synonym">Musa ensete</name>
    <dbReference type="NCBI Taxonomy" id="4639"/>
    <lineage>
        <taxon>Eukaryota</taxon>
        <taxon>Viridiplantae</taxon>
        <taxon>Streptophyta</taxon>
        <taxon>Embryophyta</taxon>
        <taxon>Tracheophyta</taxon>
        <taxon>Spermatophyta</taxon>
        <taxon>Magnoliopsida</taxon>
        <taxon>Liliopsida</taxon>
        <taxon>Zingiberales</taxon>
        <taxon>Musaceae</taxon>
        <taxon>Ensete</taxon>
    </lineage>
</organism>
<gene>
    <name evidence="2" type="ORF">B296_00034314</name>
</gene>
<dbReference type="Proteomes" id="UP000287651">
    <property type="component" value="Unassembled WGS sequence"/>
</dbReference>
<reference evidence="2 3" key="1">
    <citation type="journal article" date="2014" name="Agronomy (Basel)">
        <title>A Draft Genome Sequence for Ensete ventricosum, the Drought-Tolerant Tree Against Hunger.</title>
        <authorList>
            <person name="Harrison J."/>
            <person name="Moore K.A."/>
            <person name="Paszkiewicz K."/>
            <person name="Jones T."/>
            <person name="Grant M."/>
            <person name="Ambacheew D."/>
            <person name="Muzemil S."/>
            <person name="Studholme D.J."/>
        </authorList>
    </citation>
    <scope>NUCLEOTIDE SEQUENCE [LARGE SCALE GENOMIC DNA]</scope>
</reference>
<sequence>MRTALHLRRHRHSCRVTKGLLGICIDADADVVRRSASASSILSSLDIYIDIDADTNDNYIGVDVAGSGHRSFYSEDGGHLVADLLGPGQSSTEVLSRLELNRGGIRQHFELRARAGEGATAEGRNRHKERGGEEGCDRKGWLKEKRAPTLSTLLSSPVLAGDLTGATTLLFLSISPRRMRRPSRAGEFES</sequence>
<evidence type="ECO:0000313" key="2">
    <source>
        <dbReference type="EMBL" id="RRT59032.1"/>
    </source>
</evidence>
<comment type="caution">
    <text evidence="2">The sequence shown here is derived from an EMBL/GenBank/DDBJ whole genome shotgun (WGS) entry which is preliminary data.</text>
</comment>
<evidence type="ECO:0000256" key="1">
    <source>
        <dbReference type="SAM" id="MobiDB-lite"/>
    </source>
</evidence>
<feature type="non-terminal residue" evidence="2">
    <location>
        <position position="190"/>
    </location>
</feature>
<feature type="region of interest" description="Disordered" evidence="1">
    <location>
        <begin position="115"/>
        <end position="140"/>
    </location>
</feature>
<protein>
    <submittedName>
        <fullName evidence="2">Uncharacterized protein</fullName>
    </submittedName>
</protein>
<evidence type="ECO:0000313" key="3">
    <source>
        <dbReference type="Proteomes" id="UP000287651"/>
    </source>
</evidence>
<name>A0A426Z4Y4_ENSVE</name>
<dbReference type="EMBL" id="AMZH03008399">
    <property type="protein sequence ID" value="RRT59032.1"/>
    <property type="molecule type" value="Genomic_DNA"/>
</dbReference>
<dbReference type="AlphaFoldDB" id="A0A426Z4Y4"/>
<accession>A0A426Z4Y4</accession>
<proteinExistence type="predicted"/>
<feature type="compositionally biased region" description="Basic and acidic residues" evidence="1">
    <location>
        <begin position="130"/>
        <end position="140"/>
    </location>
</feature>